<dbReference type="InterPro" id="IPR016931">
    <property type="entry name" value="UCP029658_TPR"/>
</dbReference>
<feature type="repeat" description="TPR" evidence="1">
    <location>
        <begin position="137"/>
        <end position="170"/>
    </location>
</feature>
<dbReference type="InterPro" id="IPR019734">
    <property type="entry name" value="TPR_rpt"/>
</dbReference>
<name>A0ABM5Z292_9BURK</name>
<dbReference type="EMBL" id="CP013236">
    <property type="protein sequence ID" value="AMP13202.1"/>
    <property type="molecule type" value="Genomic_DNA"/>
</dbReference>
<protein>
    <submittedName>
        <fullName evidence="2">TPR repeat family protein</fullName>
    </submittedName>
</protein>
<evidence type="ECO:0000256" key="1">
    <source>
        <dbReference type="PROSITE-ProRule" id="PRU00339"/>
    </source>
</evidence>
<keyword evidence="3" id="KW-1185">Reference proteome</keyword>
<dbReference type="Gene3D" id="1.25.40.10">
    <property type="entry name" value="Tetratricopeptide repeat domain"/>
    <property type="match status" value="1"/>
</dbReference>
<evidence type="ECO:0000313" key="3">
    <source>
        <dbReference type="Proteomes" id="UP000074914"/>
    </source>
</evidence>
<dbReference type="Pfam" id="PF13432">
    <property type="entry name" value="TPR_16"/>
    <property type="match status" value="1"/>
</dbReference>
<keyword evidence="1" id="KW-0802">TPR repeat</keyword>
<dbReference type="SMART" id="SM00028">
    <property type="entry name" value="TPR"/>
    <property type="match status" value="2"/>
</dbReference>
<proteinExistence type="predicted"/>
<reference evidence="2 3" key="1">
    <citation type="submission" date="2015-11" db="EMBL/GenBank/DDBJ databases">
        <title>Exploring the genomic traits of fungus-feeding bacterial genus Collimonas.</title>
        <authorList>
            <person name="Song C."/>
            <person name="Schmidt R."/>
            <person name="de Jager V."/>
            <person name="Krzyzanowska D."/>
            <person name="Jongedijk E."/>
            <person name="Cankar K."/>
            <person name="Beekwilder J."/>
            <person name="van Veen A."/>
            <person name="de Boer W."/>
            <person name="van Veen J.A."/>
            <person name="Garbeva P."/>
        </authorList>
    </citation>
    <scope>NUCLEOTIDE SEQUENCE [LARGE SCALE GENOMIC DNA]</scope>
    <source>
        <strain evidence="2 3">Ter291</strain>
    </source>
</reference>
<gene>
    <name evidence="2" type="ORF">CPter291_0923</name>
</gene>
<dbReference type="SUPFAM" id="SSF48452">
    <property type="entry name" value="TPR-like"/>
    <property type="match status" value="1"/>
</dbReference>
<organism evidence="2 3">
    <name type="scientific">Collimonas pratensis</name>
    <dbReference type="NCBI Taxonomy" id="279113"/>
    <lineage>
        <taxon>Bacteria</taxon>
        <taxon>Pseudomonadati</taxon>
        <taxon>Pseudomonadota</taxon>
        <taxon>Betaproteobacteria</taxon>
        <taxon>Burkholderiales</taxon>
        <taxon>Oxalobacteraceae</taxon>
        <taxon>Collimonas</taxon>
    </lineage>
</organism>
<dbReference type="Proteomes" id="UP000074914">
    <property type="component" value="Chromosome"/>
</dbReference>
<evidence type="ECO:0000313" key="2">
    <source>
        <dbReference type="EMBL" id="AMP13202.1"/>
    </source>
</evidence>
<sequence length="300" mass="32056">MIFFSKTSDASNFASERGYLEAWICPVAIVLCSVALSGCASDAAKIYAQQNEAAQLRQQAEEKVPTPDNKGMYLDLIRQMQDEGMYFASLAHIDAYEQKNGSTPELQRLRGDALRETRQGAAADATYRKLLNSTEAGAAWHGLGLLAAQNEDFPAAVTALREAAKREPTNPVILSDLGYAMLRSGDVTGARVPLAQAAELAPDNRKMIGNLALLLLVSGEPEKARQVMDKAALPAESRIRIYGLAAEIGQRQPAVMTFQPAGVAKTGVSSAIAPTAKSVSPVPLPAMPFQSMMDRFGNGG</sequence>
<dbReference type="RefSeq" id="WP_197481647.1">
    <property type="nucleotide sequence ID" value="NZ_CP013236.1"/>
</dbReference>
<dbReference type="PROSITE" id="PS50005">
    <property type="entry name" value="TPR"/>
    <property type="match status" value="1"/>
</dbReference>
<dbReference type="InterPro" id="IPR011990">
    <property type="entry name" value="TPR-like_helical_dom_sf"/>
</dbReference>
<dbReference type="PIRSF" id="PIRSF029658">
    <property type="entry name" value="UCP029658_TPR"/>
    <property type="match status" value="1"/>
</dbReference>
<accession>A0ABM5Z292</accession>